<comment type="caution">
    <text evidence="1">The sequence shown here is derived from an EMBL/GenBank/DDBJ whole genome shotgun (WGS) entry which is preliminary data.</text>
</comment>
<gene>
    <name evidence="1" type="ORF">UQ64_28165</name>
</gene>
<reference evidence="1 2" key="1">
    <citation type="journal article" date="2015" name="Int. Biodeterior. Biodegradation">
        <title>Physiological and genetic screening methods for the isolation of methyl tert-butyl ether-degrading bacteria for bioremediation purposes.</title>
        <authorList>
            <person name="Guisado I.M."/>
            <person name="Purswani J."/>
            <person name="Gonzalez Lopez J."/>
            <person name="Pozo C."/>
        </authorList>
    </citation>
    <scope>NUCLEOTIDE SEQUENCE [LARGE SCALE GENOMIC DNA]</scope>
    <source>
        <strain evidence="1 2">SH7</strain>
    </source>
</reference>
<evidence type="ECO:0000313" key="2">
    <source>
        <dbReference type="Proteomes" id="UP000054709"/>
    </source>
</evidence>
<dbReference type="AlphaFoldDB" id="A0A0W1ARV6"/>
<evidence type="ECO:0000313" key="1">
    <source>
        <dbReference type="EMBL" id="KTD84039.1"/>
    </source>
</evidence>
<dbReference type="Proteomes" id="UP000054709">
    <property type="component" value="Unassembled WGS sequence"/>
</dbReference>
<accession>A0A0W1ARV6</accession>
<sequence length="142" mass="16407">MITNEAMSTLLLKTKPLGTSNNDEYAHFVEWDGCILISCFARDLPSSFDKTTYSDRTECETSINHLHLENVSIALELIDVWEKTLRRNFAGEEFNIVVTCEPDGKEAVARFYQLRPEEVAWLNEENDLENYKHEAILLLKVH</sequence>
<organism evidence="1 2">
    <name type="scientific">Paenibacillus etheri</name>
    <dbReference type="NCBI Taxonomy" id="1306852"/>
    <lineage>
        <taxon>Bacteria</taxon>
        <taxon>Bacillati</taxon>
        <taxon>Bacillota</taxon>
        <taxon>Bacilli</taxon>
        <taxon>Bacillales</taxon>
        <taxon>Paenibacillaceae</taxon>
        <taxon>Paenibacillus</taxon>
    </lineage>
</organism>
<protein>
    <submittedName>
        <fullName evidence="1">Uncharacterized protein</fullName>
    </submittedName>
</protein>
<keyword evidence="2" id="KW-1185">Reference proteome</keyword>
<proteinExistence type="predicted"/>
<dbReference type="RefSeq" id="WP_060626114.1">
    <property type="nucleotide sequence ID" value="NZ_LCZJ02000037.1"/>
</dbReference>
<name>A0A0W1ARV6_9BACL</name>
<dbReference type="OrthoDB" id="1953806at2"/>
<dbReference type="EMBL" id="LCZJ02000037">
    <property type="protein sequence ID" value="KTD84039.1"/>
    <property type="molecule type" value="Genomic_DNA"/>
</dbReference>